<dbReference type="PROSITE" id="PS50011">
    <property type="entry name" value="PROTEIN_KINASE_DOM"/>
    <property type="match status" value="1"/>
</dbReference>
<protein>
    <recommendedName>
        <fullName evidence="1">Casein kinase I</fullName>
    </recommendedName>
</protein>
<evidence type="ECO:0000313" key="5">
    <source>
        <dbReference type="EMBL" id="CAE0697064.1"/>
    </source>
</evidence>
<evidence type="ECO:0000313" key="7">
    <source>
        <dbReference type="Proteomes" id="UP000789595"/>
    </source>
</evidence>
<reference evidence="5" key="1">
    <citation type="submission" date="2021-01" db="EMBL/GenBank/DDBJ databases">
        <authorList>
            <person name="Corre E."/>
            <person name="Pelletier E."/>
            <person name="Niang G."/>
            <person name="Scheremetjew M."/>
            <person name="Finn R."/>
            <person name="Kale V."/>
            <person name="Holt S."/>
            <person name="Cochrane G."/>
            <person name="Meng A."/>
            <person name="Brown T."/>
            <person name="Cohen L."/>
        </authorList>
    </citation>
    <scope>NUCLEOTIDE SEQUENCE</scope>
    <source>
        <strain evidence="5">CCMP1756</strain>
    </source>
</reference>
<name>A0A7S3ZXS9_9STRA</name>
<dbReference type="EMBL" id="CAKKNE010000004">
    <property type="protein sequence ID" value="CAH0374890.1"/>
    <property type="molecule type" value="Genomic_DNA"/>
</dbReference>
<keyword evidence="3" id="KW-0732">Signal</keyword>
<evidence type="ECO:0000256" key="1">
    <source>
        <dbReference type="ARBA" id="ARBA00023860"/>
    </source>
</evidence>
<dbReference type="AlphaFoldDB" id="A0A7S3ZXS9"/>
<reference evidence="6" key="2">
    <citation type="submission" date="2021-11" db="EMBL/GenBank/DDBJ databases">
        <authorList>
            <consortium name="Genoscope - CEA"/>
            <person name="William W."/>
        </authorList>
    </citation>
    <scope>NUCLEOTIDE SEQUENCE</scope>
</reference>
<organism evidence="5">
    <name type="scientific">Pelagomonas calceolata</name>
    <dbReference type="NCBI Taxonomy" id="35677"/>
    <lineage>
        <taxon>Eukaryota</taxon>
        <taxon>Sar</taxon>
        <taxon>Stramenopiles</taxon>
        <taxon>Ochrophyta</taxon>
        <taxon>Pelagophyceae</taxon>
        <taxon>Pelagomonadales</taxon>
        <taxon>Pelagomonadaceae</taxon>
        <taxon>Pelagomonas</taxon>
    </lineage>
</organism>
<dbReference type="GO" id="GO:0005524">
    <property type="term" value="F:ATP binding"/>
    <property type="evidence" value="ECO:0007669"/>
    <property type="project" value="InterPro"/>
</dbReference>
<proteinExistence type="predicted"/>
<dbReference type="Pfam" id="PF04325">
    <property type="entry name" value="DUF465"/>
    <property type="match status" value="1"/>
</dbReference>
<dbReference type="InterPro" id="IPR000719">
    <property type="entry name" value="Prot_kinase_dom"/>
</dbReference>
<evidence type="ECO:0000256" key="2">
    <source>
        <dbReference type="SAM" id="Coils"/>
    </source>
</evidence>
<feature type="signal peptide" evidence="3">
    <location>
        <begin position="1"/>
        <end position="16"/>
    </location>
</feature>
<feature type="chain" id="PRO_5035593900" description="Casein kinase I" evidence="3">
    <location>
        <begin position="17"/>
        <end position="407"/>
    </location>
</feature>
<evidence type="ECO:0000259" key="4">
    <source>
        <dbReference type="PROSITE" id="PS50011"/>
    </source>
</evidence>
<dbReference type="GO" id="GO:0004672">
    <property type="term" value="F:protein kinase activity"/>
    <property type="evidence" value="ECO:0007669"/>
    <property type="project" value="InterPro"/>
</dbReference>
<dbReference type="SUPFAM" id="SSF56112">
    <property type="entry name" value="Protein kinase-like (PK-like)"/>
    <property type="match status" value="1"/>
</dbReference>
<sequence>MRALSLLLCTASSALRDGWVVGDVVLGPRRAARTRALRDASLQRTRERLEARWKALDDEVDHLREHRRTIFNDELKFKRLKREKLQVKDMLAALARRAPPPSIVLGAGACGTVYSAIHEKTKEPAACKIARTGEGRRSLKTEYEFLRRARKTCGLTVVEALALLDNIPSPEDGGEGSALLMARLGPSIDDLFWATTCGAGFSGETVLHIARSMLSALAGLARADLVHGDCKPSNFLVSDKDEIILTDFGTCRERNAPADDAAVVGTPRFASSNALRGEAPSSSDDLEACAYALAYLLTGRLPFAADYDDRTTLKASSDSALADAKDAVAPDLLCASSRKGEAPFDAAASVCAAFLREARLARTQGRDPDYHALVPFSKPCEPDWRAAGVSWDDSGAIHLADYDSCTT</sequence>
<dbReference type="InterPro" id="IPR050235">
    <property type="entry name" value="CK1_Ser-Thr_kinase"/>
</dbReference>
<dbReference type="EMBL" id="HBIW01014530">
    <property type="protein sequence ID" value="CAE0697064.1"/>
    <property type="molecule type" value="Transcribed_RNA"/>
</dbReference>
<dbReference type="Gene3D" id="1.10.510.10">
    <property type="entry name" value="Transferase(Phosphotransferase) domain 1"/>
    <property type="match status" value="1"/>
</dbReference>
<dbReference type="Proteomes" id="UP000789595">
    <property type="component" value="Unassembled WGS sequence"/>
</dbReference>
<dbReference type="InterPro" id="IPR007420">
    <property type="entry name" value="DUF465"/>
</dbReference>
<dbReference type="OrthoDB" id="1668230at2759"/>
<keyword evidence="2" id="KW-0175">Coiled coil</keyword>
<evidence type="ECO:0000313" key="6">
    <source>
        <dbReference type="EMBL" id="CAH0374890.1"/>
    </source>
</evidence>
<dbReference type="SMART" id="SM00220">
    <property type="entry name" value="S_TKc"/>
    <property type="match status" value="1"/>
</dbReference>
<dbReference type="PANTHER" id="PTHR11909">
    <property type="entry name" value="CASEIN KINASE-RELATED"/>
    <property type="match status" value="1"/>
</dbReference>
<keyword evidence="7" id="KW-1185">Reference proteome</keyword>
<dbReference type="InterPro" id="IPR011009">
    <property type="entry name" value="Kinase-like_dom_sf"/>
</dbReference>
<feature type="coiled-coil region" evidence="2">
    <location>
        <begin position="46"/>
        <end position="97"/>
    </location>
</feature>
<evidence type="ECO:0000256" key="3">
    <source>
        <dbReference type="SAM" id="SignalP"/>
    </source>
</evidence>
<feature type="domain" description="Protein kinase" evidence="4">
    <location>
        <begin position="99"/>
        <end position="374"/>
    </location>
</feature>
<gene>
    <name evidence="5" type="ORF">PCAL00307_LOCUS12500</name>
    <name evidence="6" type="ORF">PECAL_4P22010</name>
</gene>
<accession>A0A7S3ZXS9</accession>
<dbReference type="Pfam" id="PF00069">
    <property type="entry name" value="Pkinase"/>
    <property type="match status" value="1"/>
</dbReference>